<evidence type="ECO:0000313" key="2">
    <source>
        <dbReference type="Proteomes" id="UP001188597"/>
    </source>
</evidence>
<comment type="caution">
    <text evidence="1">The sequence shown here is derived from an EMBL/GenBank/DDBJ whole genome shotgun (WGS) entry which is preliminary data.</text>
</comment>
<reference evidence="1" key="1">
    <citation type="submission" date="2022-12" db="EMBL/GenBank/DDBJ databases">
        <title>Draft genome assemblies for two species of Escallonia (Escalloniales).</title>
        <authorList>
            <person name="Chanderbali A."/>
            <person name="Dervinis C."/>
            <person name="Anghel I."/>
            <person name="Soltis D."/>
            <person name="Soltis P."/>
            <person name="Zapata F."/>
        </authorList>
    </citation>
    <scope>NUCLEOTIDE SEQUENCE</scope>
    <source>
        <strain evidence="1">UCBG64.0493</strain>
        <tissue evidence="1">Leaf</tissue>
    </source>
</reference>
<keyword evidence="2" id="KW-1185">Reference proteome</keyword>
<sequence length="72" mass="7941">MGYVFRVRLASFFAGAAVASALGLYVLHEDYKTAHQSISQKINSLYDSMEGRISALEKCKEVEAPRQTEAGE</sequence>
<name>A0AA88W2S8_9ASTE</name>
<dbReference type="PANTHER" id="PTHR34970">
    <property type="entry name" value="ABC TRANSPORTER A FAMILY PROTEIN"/>
    <property type="match status" value="1"/>
</dbReference>
<gene>
    <name evidence="1" type="ORF">RJ639_003463</name>
</gene>
<protein>
    <submittedName>
        <fullName evidence="1">Uncharacterized protein</fullName>
    </submittedName>
</protein>
<dbReference type="Proteomes" id="UP001188597">
    <property type="component" value="Unassembled WGS sequence"/>
</dbReference>
<evidence type="ECO:0000313" key="1">
    <source>
        <dbReference type="EMBL" id="KAK3018835.1"/>
    </source>
</evidence>
<dbReference type="AlphaFoldDB" id="A0AA88W2S8"/>
<proteinExistence type="predicted"/>
<dbReference type="PANTHER" id="PTHR34970:SF2">
    <property type="entry name" value="ABC TRANSPORTER A FAMILY PROTEIN"/>
    <property type="match status" value="1"/>
</dbReference>
<dbReference type="EMBL" id="JAVXUP010000912">
    <property type="protein sequence ID" value="KAK3018835.1"/>
    <property type="molecule type" value="Genomic_DNA"/>
</dbReference>
<organism evidence="1 2">
    <name type="scientific">Escallonia herrerae</name>
    <dbReference type="NCBI Taxonomy" id="1293975"/>
    <lineage>
        <taxon>Eukaryota</taxon>
        <taxon>Viridiplantae</taxon>
        <taxon>Streptophyta</taxon>
        <taxon>Embryophyta</taxon>
        <taxon>Tracheophyta</taxon>
        <taxon>Spermatophyta</taxon>
        <taxon>Magnoliopsida</taxon>
        <taxon>eudicotyledons</taxon>
        <taxon>Gunneridae</taxon>
        <taxon>Pentapetalae</taxon>
        <taxon>asterids</taxon>
        <taxon>campanulids</taxon>
        <taxon>Escalloniales</taxon>
        <taxon>Escalloniaceae</taxon>
        <taxon>Escallonia</taxon>
    </lineage>
</organism>
<accession>A0AA88W2S8</accession>